<feature type="transmembrane region" description="Helical" evidence="5">
    <location>
        <begin position="330"/>
        <end position="350"/>
    </location>
</feature>
<keyword evidence="3 5" id="KW-1133">Transmembrane helix</keyword>
<dbReference type="GO" id="GO:0022857">
    <property type="term" value="F:transmembrane transporter activity"/>
    <property type="evidence" value="ECO:0007669"/>
    <property type="project" value="InterPro"/>
</dbReference>
<evidence type="ECO:0000256" key="5">
    <source>
        <dbReference type="SAM" id="Phobius"/>
    </source>
</evidence>
<feature type="transmembrane region" description="Helical" evidence="5">
    <location>
        <begin position="370"/>
        <end position="388"/>
    </location>
</feature>
<accession>A0A921JQZ7</accession>
<dbReference type="SUPFAM" id="SSF103473">
    <property type="entry name" value="MFS general substrate transporter"/>
    <property type="match status" value="1"/>
</dbReference>
<organism evidence="7 8">
    <name type="scientific">Tessaracoccus flavescens</name>
    <dbReference type="NCBI Taxonomy" id="399497"/>
    <lineage>
        <taxon>Bacteria</taxon>
        <taxon>Bacillati</taxon>
        <taxon>Actinomycetota</taxon>
        <taxon>Actinomycetes</taxon>
        <taxon>Propionibacteriales</taxon>
        <taxon>Propionibacteriaceae</taxon>
        <taxon>Tessaracoccus</taxon>
    </lineage>
</organism>
<feature type="transmembrane region" description="Helical" evidence="5">
    <location>
        <begin position="199"/>
        <end position="218"/>
    </location>
</feature>
<comment type="caution">
    <text evidence="7">The sequence shown here is derived from an EMBL/GenBank/DDBJ whole genome shotgun (WGS) entry which is preliminary data.</text>
</comment>
<gene>
    <name evidence="7" type="ORF">K8V15_02970</name>
</gene>
<dbReference type="Proteomes" id="UP000712713">
    <property type="component" value="Unassembled WGS sequence"/>
</dbReference>
<sequence length="414" mass="43587">LGLSGQIAWNIENTWLNAYIYDEITPDSRPIAVMVAVSAIIATVTTLAMGWWSDRVGRRKPFIVAGYVLWAASVAAFPAAAEVRAVTTAVALMVILDAVMTFFGSTANDAAFNAWVTDVTTERNRGTVDGVLQALPVVAVMIGMGASGLLIETFGYTTFFLVLAGVVLVMGLIGGALVREAHRDPVRPTAQPAPRDRGTPDLYLVFAAMALWGIGSQITTPYEVIYLNHTLGIDKPTVGIITAMVAPVLLLFAIPVGKLTDRGHGFTVLADGFVLSAIGHLGFGESTTVLTLTAFAVVKSVGFLMMIVLMAWHRHLLPVGARGAFQGVRLIFMVLIPMLIGPGIGSLLIRATGEPAVVDGQAGHLPPSEIYLAGATVVLLAIVPVVLLRRRRGGIPPGLPPAGAVQQEATAAPE</sequence>
<feature type="transmembrane region" description="Helical" evidence="5">
    <location>
        <begin position="157"/>
        <end position="178"/>
    </location>
</feature>
<dbReference type="InterPro" id="IPR036259">
    <property type="entry name" value="MFS_trans_sf"/>
</dbReference>
<feature type="transmembrane region" description="Helical" evidence="5">
    <location>
        <begin position="62"/>
        <end position="80"/>
    </location>
</feature>
<reference evidence="7" key="1">
    <citation type="journal article" date="2021" name="PeerJ">
        <title>Extensive microbial diversity within the chicken gut microbiome revealed by metagenomics and culture.</title>
        <authorList>
            <person name="Gilroy R."/>
            <person name="Ravi A."/>
            <person name="Getino M."/>
            <person name="Pursley I."/>
            <person name="Horton D.L."/>
            <person name="Alikhan N.F."/>
            <person name="Baker D."/>
            <person name="Gharbi K."/>
            <person name="Hall N."/>
            <person name="Watson M."/>
            <person name="Adriaenssens E.M."/>
            <person name="Foster-Nyarko E."/>
            <person name="Jarju S."/>
            <person name="Secka A."/>
            <person name="Antonio M."/>
            <person name="Oren A."/>
            <person name="Chaudhuri R.R."/>
            <person name="La Ragione R."/>
            <person name="Hildebrand F."/>
            <person name="Pallen M.J."/>
        </authorList>
    </citation>
    <scope>NUCLEOTIDE SEQUENCE</scope>
    <source>
        <strain evidence="7">ChiGjej3B3-7470</strain>
    </source>
</reference>
<protein>
    <submittedName>
        <fullName evidence="7">MFS transporter</fullName>
    </submittedName>
</protein>
<dbReference type="GO" id="GO:0005886">
    <property type="term" value="C:plasma membrane"/>
    <property type="evidence" value="ECO:0007669"/>
    <property type="project" value="UniProtKB-SubCell"/>
</dbReference>
<dbReference type="InterPro" id="IPR011701">
    <property type="entry name" value="MFS"/>
</dbReference>
<evidence type="ECO:0000256" key="2">
    <source>
        <dbReference type="ARBA" id="ARBA00022692"/>
    </source>
</evidence>
<keyword evidence="2 5" id="KW-0812">Transmembrane</keyword>
<dbReference type="Gene3D" id="1.20.1250.20">
    <property type="entry name" value="MFS general substrate transporter like domains"/>
    <property type="match status" value="2"/>
</dbReference>
<feature type="transmembrane region" description="Helical" evidence="5">
    <location>
        <begin position="238"/>
        <end position="257"/>
    </location>
</feature>
<dbReference type="InterPro" id="IPR020846">
    <property type="entry name" value="MFS_dom"/>
</dbReference>
<proteinExistence type="predicted"/>
<keyword evidence="4 5" id="KW-0472">Membrane</keyword>
<dbReference type="EMBL" id="DYZF01000069">
    <property type="protein sequence ID" value="HJE50933.1"/>
    <property type="molecule type" value="Genomic_DNA"/>
</dbReference>
<dbReference type="PROSITE" id="PS50850">
    <property type="entry name" value="MFS"/>
    <property type="match status" value="1"/>
</dbReference>
<feature type="transmembrane region" description="Helical" evidence="5">
    <location>
        <begin position="289"/>
        <end position="309"/>
    </location>
</feature>
<feature type="domain" description="Major facilitator superfamily (MFS) profile" evidence="6">
    <location>
        <begin position="1"/>
        <end position="392"/>
    </location>
</feature>
<evidence type="ECO:0000313" key="7">
    <source>
        <dbReference type="EMBL" id="HJE50933.1"/>
    </source>
</evidence>
<feature type="non-terminal residue" evidence="7">
    <location>
        <position position="1"/>
    </location>
</feature>
<reference evidence="7" key="2">
    <citation type="submission" date="2021-09" db="EMBL/GenBank/DDBJ databases">
        <authorList>
            <person name="Gilroy R."/>
        </authorList>
    </citation>
    <scope>NUCLEOTIDE SEQUENCE</scope>
    <source>
        <strain evidence="7">ChiGjej3B3-7470</strain>
    </source>
</reference>
<comment type="subcellular location">
    <subcellularLocation>
        <location evidence="1">Cell membrane</location>
        <topology evidence="1">Multi-pass membrane protein</topology>
    </subcellularLocation>
</comment>
<evidence type="ECO:0000256" key="1">
    <source>
        <dbReference type="ARBA" id="ARBA00004651"/>
    </source>
</evidence>
<dbReference type="PANTHER" id="PTHR23518:SF2">
    <property type="entry name" value="MAJOR FACILITATOR SUPERFAMILY TRANSPORTER"/>
    <property type="match status" value="1"/>
</dbReference>
<feature type="transmembrane region" description="Helical" evidence="5">
    <location>
        <begin position="131"/>
        <end position="151"/>
    </location>
</feature>
<evidence type="ECO:0000313" key="8">
    <source>
        <dbReference type="Proteomes" id="UP000712713"/>
    </source>
</evidence>
<evidence type="ECO:0000256" key="3">
    <source>
        <dbReference type="ARBA" id="ARBA00022989"/>
    </source>
</evidence>
<dbReference type="PANTHER" id="PTHR23518">
    <property type="entry name" value="C-METHYLTRANSFERASE"/>
    <property type="match status" value="1"/>
</dbReference>
<feature type="transmembrane region" description="Helical" evidence="5">
    <location>
        <begin position="31"/>
        <end position="50"/>
    </location>
</feature>
<name>A0A921JQZ7_9ACTN</name>
<feature type="transmembrane region" description="Helical" evidence="5">
    <location>
        <begin position="264"/>
        <end position="283"/>
    </location>
</feature>
<dbReference type="Pfam" id="PF07690">
    <property type="entry name" value="MFS_1"/>
    <property type="match status" value="2"/>
</dbReference>
<feature type="transmembrane region" description="Helical" evidence="5">
    <location>
        <begin position="86"/>
        <end position="103"/>
    </location>
</feature>
<dbReference type="InterPro" id="IPR005829">
    <property type="entry name" value="Sugar_transporter_CS"/>
</dbReference>
<dbReference type="AlphaFoldDB" id="A0A921JQZ7"/>
<evidence type="ECO:0000259" key="6">
    <source>
        <dbReference type="PROSITE" id="PS50850"/>
    </source>
</evidence>
<dbReference type="PROSITE" id="PS00216">
    <property type="entry name" value="SUGAR_TRANSPORT_1"/>
    <property type="match status" value="1"/>
</dbReference>
<evidence type="ECO:0000256" key="4">
    <source>
        <dbReference type="ARBA" id="ARBA00023136"/>
    </source>
</evidence>